<dbReference type="EMBL" id="JAHFZB010000009">
    <property type="protein sequence ID" value="KAK6485376.1"/>
    <property type="molecule type" value="Genomic_DNA"/>
</dbReference>
<keyword evidence="10" id="KW-0393">Immunoglobulin domain</keyword>
<evidence type="ECO:0000256" key="2">
    <source>
        <dbReference type="ARBA" id="ARBA00009752"/>
    </source>
</evidence>
<name>A0ABR0ZKN8_HUSHU</name>
<evidence type="ECO:0000256" key="12">
    <source>
        <dbReference type="SAM" id="Phobius"/>
    </source>
</evidence>
<dbReference type="InterPro" id="IPR004074">
    <property type="entry name" value="IL-1_rcpt_I/II-typ"/>
</dbReference>
<dbReference type="InterPro" id="IPR007110">
    <property type="entry name" value="Ig-like_dom"/>
</dbReference>
<dbReference type="Proteomes" id="UP001369086">
    <property type="component" value="Unassembled WGS sequence"/>
</dbReference>
<comment type="subcellular location">
    <subcellularLocation>
        <location evidence="1">Secreted</location>
    </subcellularLocation>
</comment>
<evidence type="ECO:0000256" key="5">
    <source>
        <dbReference type="ARBA" id="ARBA00022737"/>
    </source>
</evidence>
<evidence type="ECO:0000256" key="10">
    <source>
        <dbReference type="ARBA" id="ARBA00023319"/>
    </source>
</evidence>
<proteinExistence type="inferred from homology"/>
<keyword evidence="12" id="KW-1133">Transmembrane helix</keyword>
<dbReference type="Gene3D" id="3.40.50.10140">
    <property type="entry name" value="Toll/interleukin-1 receptor homology (TIR) domain"/>
    <property type="match status" value="1"/>
</dbReference>
<dbReference type="InterPro" id="IPR035897">
    <property type="entry name" value="Toll_tir_struct_dom_sf"/>
</dbReference>
<evidence type="ECO:0000256" key="7">
    <source>
        <dbReference type="ARBA" id="ARBA00023027"/>
    </source>
</evidence>
<feature type="transmembrane region" description="Helical" evidence="12">
    <location>
        <begin position="107"/>
        <end position="128"/>
    </location>
</feature>
<evidence type="ECO:0000259" key="13">
    <source>
        <dbReference type="PROSITE" id="PS50104"/>
    </source>
</evidence>
<dbReference type="InterPro" id="IPR013783">
    <property type="entry name" value="Ig-like_fold"/>
</dbReference>
<feature type="region of interest" description="Disordered" evidence="11">
    <location>
        <begin position="1"/>
        <end position="59"/>
    </location>
</feature>
<organism evidence="15 16">
    <name type="scientific">Huso huso</name>
    <name type="common">Beluga</name>
    <name type="synonym">Acipenser huso</name>
    <dbReference type="NCBI Taxonomy" id="61971"/>
    <lineage>
        <taxon>Eukaryota</taxon>
        <taxon>Metazoa</taxon>
        <taxon>Chordata</taxon>
        <taxon>Craniata</taxon>
        <taxon>Vertebrata</taxon>
        <taxon>Euteleostomi</taxon>
        <taxon>Actinopterygii</taxon>
        <taxon>Chondrostei</taxon>
        <taxon>Acipenseriformes</taxon>
        <taxon>Acipenseridae</taxon>
        <taxon>Huso</taxon>
    </lineage>
</organism>
<dbReference type="SUPFAM" id="SSF52200">
    <property type="entry name" value="Toll/Interleukin receptor TIR domain"/>
    <property type="match status" value="1"/>
</dbReference>
<dbReference type="InterPro" id="IPR000157">
    <property type="entry name" value="TIR_dom"/>
</dbReference>
<dbReference type="SUPFAM" id="SSF48726">
    <property type="entry name" value="Immunoglobulin"/>
    <property type="match status" value="3"/>
</dbReference>
<dbReference type="PROSITE" id="PS50835">
    <property type="entry name" value="IG_LIKE"/>
    <property type="match status" value="2"/>
</dbReference>
<keyword evidence="6" id="KW-0378">Hydrolase</keyword>
<evidence type="ECO:0000256" key="1">
    <source>
        <dbReference type="ARBA" id="ARBA00004613"/>
    </source>
</evidence>
<comment type="similarity">
    <text evidence="2">Belongs to the interleukin-1 receptor family.</text>
</comment>
<comment type="caution">
    <text evidence="15">The sequence shown here is derived from an EMBL/GenBank/DDBJ whole genome shotgun (WGS) entry which is preliminary data.</text>
</comment>
<evidence type="ECO:0000259" key="14">
    <source>
        <dbReference type="PROSITE" id="PS50835"/>
    </source>
</evidence>
<evidence type="ECO:0000256" key="6">
    <source>
        <dbReference type="ARBA" id="ARBA00022801"/>
    </source>
</evidence>
<keyword evidence="9" id="KW-0325">Glycoprotein</keyword>
<keyword evidence="7" id="KW-0520">NAD</keyword>
<dbReference type="Pfam" id="PF13895">
    <property type="entry name" value="Ig_2"/>
    <property type="match status" value="1"/>
</dbReference>
<protein>
    <submittedName>
        <fullName evidence="15">Interleukin-1 receptor type 1-like isoform X1</fullName>
    </submittedName>
</protein>
<feature type="domain" description="Ig-like" evidence="14">
    <location>
        <begin position="150"/>
        <end position="230"/>
    </location>
</feature>
<keyword evidence="3" id="KW-0964">Secreted</keyword>
<dbReference type="PRINTS" id="PR01537">
    <property type="entry name" value="INTRLKN1R1F"/>
</dbReference>
<evidence type="ECO:0000256" key="9">
    <source>
        <dbReference type="ARBA" id="ARBA00023180"/>
    </source>
</evidence>
<evidence type="ECO:0000256" key="8">
    <source>
        <dbReference type="ARBA" id="ARBA00023157"/>
    </source>
</evidence>
<dbReference type="InterPro" id="IPR013151">
    <property type="entry name" value="Immunoglobulin_dom"/>
</dbReference>
<dbReference type="PANTHER" id="PTHR11890">
    <property type="entry name" value="INTERLEUKIN-1 RECEPTOR FAMILY MEMBER"/>
    <property type="match status" value="1"/>
</dbReference>
<evidence type="ECO:0000313" key="16">
    <source>
        <dbReference type="Proteomes" id="UP001369086"/>
    </source>
</evidence>
<evidence type="ECO:0000256" key="11">
    <source>
        <dbReference type="SAM" id="MobiDB-lite"/>
    </source>
</evidence>
<sequence>MQLPRATASEDSAALGSLQASPQAPGQTTGITGARERQNQFSLRHTRDSPQGVPGVIEPTKRRKEGGAEFSGYLIKNQDTADRRRLLLTYHLFRTEKEEYSTTKRTIYIFTMATTLLTILLIACGYVICEINEEHCADYGVDFHRSYVVQGEAAVLNCTLLDPLLLELVGNNTYNITWYKSETGKELFGDGDTIRAIDELLWFLPISLTDTGHYVCVLRTSTICIKQAISLEVKETKKDNCIHTFTYLQVLPASSNDNVVCPDVNIFMDKSDSYEFLWYKDCELIENVNRYRYNNDKLLIRTVETEDKGNYTCVVTFNLNRTQYKASRTIHIDVKVDYHVHPVVINPINDTIETWPGSPFNIVCKVFTGFYGENDLTDAWWSVNDTYIENSSRITVGNQQEINTQIGQMVEVQLIFTELKEEDFGANFSCFAINGRGSAVAYFLLKPAGPSFMVYVGLTFAILALLTITSLGAYKIFKIDIVLWYRKSSHLIKKNQDSDGKVYDAYIIYPRNHQPSSSKHPTIFALQILPQVLEKKCGYKLFILGRDELPGEAVADIVNENIQNSRRLIIVYTSTTFGLEDSDIQLERQAGLHDAFIHNQIKVILIELEKIKDYSDFPESIRYLKNKQGAVRWEGDFTEKSMSPSSRFWKHVRYHMPLKTPGLS</sequence>
<keyword evidence="12" id="KW-0812">Transmembrane</keyword>
<dbReference type="SMART" id="SM00255">
    <property type="entry name" value="TIR"/>
    <property type="match status" value="1"/>
</dbReference>
<dbReference type="InterPro" id="IPR036179">
    <property type="entry name" value="Ig-like_dom_sf"/>
</dbReference>
<dbReference type="SMART" id="SM00409">
    <property type="entry name" value="IG"/>
    <property type="match status" value="3"/>
</dbReference>
<keyword evidence="16" id="KW-1185">Reference proteome</keyword>
<feature type="domain" description="TIR" evidence="13">
    <location>
        <begin position="501"/>
        <end position="656"/>
    </location>
</feature>
<dbReference type="Pfam" id="PF00047">
    <property type="entry name" value="ig"/>
    <property type="match status" value="1"/>
</dbReference>
<reference evidence="15 16" key="1">
    <citation type="submission" date="2021-05" db="EMBL/GenBank/DDBJ databases">
        <authorList>
            <person name="Zahm M."/>
            <person name="Klopp C."/>
            <person name="Cabau C."/>
            <person name="Kuhl H."/>
            <person name="Suciu R."/>
            <person name="Ciorpac M."/>
            <person name="Holostenco D."/>
            <person name="Gessner J."/>
            <person name="Wuertz S."/>
            <person name="Hohne C."/>
            <person name="Stock M."/>
            <person name="Gislard M."/>
            <person name="Lluch J."/>
            <person name="Milhes M."/>
            <person name="Lampietro C."/>
            <person name="Lopez Roques C."/>
            <person name="Donnadieu C."/>
            <person name="Du K."/>
            <person name="Schartl M."/>
            <person name="Guiguen Y."/>
        </authorList>
    </citation>
    <scope>NUCLEOTIDE SEQUENCE [LARGE SCALE GENOMIC DNA]</scope>
    <source>
        <strain evidence="15">Hh-F2</strain>
        <tissue evidence="15">Blood</tissue>
    </source>
</reference>
<evidence type="ECO:0000256" key="4">
    <source>
        <dbReference type="ARBA" id="ARBA00022729"/>
    </source>
</evidence>
<dbReference type="PRINTS" id="PR01536">
    <property type="entry name" value="INTRLKN1R12F"/>
</dbReference>
<feature type="transmembrane region" description="Helical" evidence="12">
    <location>
        <begin position="452"/>
        <end position="477"/>
    </location>
</feature>
<dbReference type="Gene3D" id="2.60.40.10">
    <property type="entry name" value="Immunoglobulins"/>
    <property type="match status" value="3"/>
</dbReference>
<dbReference type="InterPro" id="IPR015621">
    <property type="entry name" value="IL-1_rcpt_fam"/>
</dbReference>
<dbReference type="InterPro" id="IPR003599">
    <property type="entry name" value="Ig_sub"/>
</dbReference>
<evidence type="ECO:0000313" key="15">
    <source>
        <dbReference type="EMBL" id="KAK6485376.1"/>
    </source>
</evidence>
<dbReference type="PANTHER" id="PTHR11890:SF3">
    <property type="entry name" value="INTERLEUKIN-1 RECEPTOR TYPE 2"/>
    <property type="match status" value="1"/>
</dbReference>
<keyword evidence="4" id="KW-0732">Signal</keyword>
<keyword evidence="5" id="KW-0677">Repeat</keyword>
<keyword evidence="8" id="KW-1015">Disulfide bond</keyword>
<accession>A0ABR0ZKN8</accession>
<evidence type="ECO:0000256" key="3">
    <source>
        <dbReference type="ARBA" id="ARBA00022525"/>
    </source>
</evidence>
<dbReference type="Pfam" id="PF01582">
    <property type="entry name" value="TIR"/>
    <property type="match status" value="1"/>
</dbReference>
<feature type="domain" description="Ig-like" evidence="14">
    <location>
        <begin position="259"/>
        <end position="331"/>
    </location>
</feature>
<feature type="compositionally biased region" description="Polar residues" evidence="11">
    <location>
        <begin position="18"/>
        <end position="31"/>
    </location>
</feature>
<dbReference type="PROSITE" id="PS50104">
    <property type="entry name" value="TIR"/>
    <property type="match status" value="1"/>
</dbReference>
<gene>
    <name evidence="15" type="ORF">HHUSO_G11149</name>
</gene>
<keyword evidence="12" id="KW-0472">Membrane</keyword>